<dbReference type="InterPro" id="IPR052155">
    <property type="entry name" value="Biofilm_reg_signaling"/>
</dbReference>
<accession>A0A6J4REQ7</accession>
<gene>
    <name evidence="5" type="ORF">AVDCRST_MAG25-2097</name>
</gene>
<dbReference type="InterPro" id="IPR000160">
    <property type="entry name" value="GGDEF_dom"/>
</dbReference>
<reference evidence="5" key="1">
    <citation type="submission" date="2020-02" db="EMBL/GenBank/DDBJ databases">
        <authorList>
            <person name="Meier V. D."/>
        </authorList>
    </citation>
    <scope>NUCLEOTIDE SEQUENCE</scope>
    <source>
        <strain evidence="5">AVDCRST_MAG25</strain>
    </source>
</reference>
<dbReference type="Gene3D" id="3.20.20.450">
    <property type="entry name" value="EAL domain"/>
    <property type="match status" value="1"/>
</dbReference>
<dbReference type="InterPro" id="IPR035965">
    <property type="entry name" value="PAS-like_dom_sf"/>
</dbReference>
<dbReference type="SMART" id="SM00086">
    <property type="entry name" value="PAC"/>
    <property type="match status" value="6"/>
</dbReference>
<dbReference type="CDD" id="cd00130">
    <property type="entry name" value="PAS"/>
    <property type="match status" value="4"/>
</dbReference>
<feature type="domain" description="PAC" evidence="2">
    <location>
        <begin position="572"/>
        <end position="623"/>
    </location>
</feature>
<proteinExistence type="predicted"/>
<feature type="domain" description="PAS" evidence="1">
    <location>
        <begin position="624"/>
        <end position="694"/>
    </location>
</feature>
<protein>
    <submittedName>
        <fullName evidence="5">Diguanylate cyclase/phosphodiesterase (GGDEF &amp; EAL domains) with PAS/PAC sensor(S)</fullName>
    </submittedName>
</protein>
<dbReference type="PANTHER" id="PTHR44757:SF2">
    <property type="entry name" value="BIOFILM ARCHITECTURE MAINTENANCE PROTEIN MBAA"/>
    <property type="match status" value="1"/>
</dbReference>
<feature type="domain" description="GGDEF" evidence="4">
    <location>
        <begin position="782"/>
        <end position="913"/>
    </location>
</feature>
<dbReference type="EMBL" id="CADCVI010000130">
    <property type="protein sequence ID" value="CAA9471830.1"/>
    <property type="molecule type" value="Genomic_DNA"/>
</dbReference>
<dbReference type="SMART" id="SM00267">
    <property type="entry name" value="GGDEF"/>
    <property type="match status" value="1"/>
</dbReference>
<dbReference type="Pfam" id="PF00990">
    <property type="entry name" value="GGDEF"/>
    <property type="match status" value="1"/>
</dbReference>
<feature type="domain" description="PAC" evidence="2">
    <location>
        <begin position="196"/>
        <end position="248"/>
    </location>
</feature>
<dbReference type="InterPro" id="IPR000014">
    <property type="entry name" value="PAS"/>
</dbReference>
<dbReference type="PROSITE" id="PS50112">
    <property type="entry name" value="PAS"/>
    <property type="match status" value="4"/>
</dbReference>
<dbReference type="InterPro" id="IPR035919">
    <property type="entry name" value="EAL_sf"/>
</dbReference>
<dbReference type="Pfam" id="PF08447">
    <property type="entry name" value="PAS_3"/>
    <property type="match status" value="2"/>
</dbReference>
<dbReference type="InterPro" id="IPR001633">
    <property type="entry name" value="EAL_dom"/>
</dbReference>
<evidence type="ECO:0000313" key="5">
    <source>
        <dbReference type="EMBL" id="CAA9471830.1"/>
    </source>
</evidence>
<organism evidence="5">
    <name type="scientific">uncultured Rubrobacteraceae bacterium</name>
    <dbReference type="NCBI Taxonomy" id="349277"/>
    <lineage>
        <taxon>Bacteria</taxon>
        <taxon>Bacillati</taxon>
        <taxon>Actinomycetota</taxon>
        <taxon>Rubrobacteria</taxon>
        <taxon>Rubrobacterales</taxon>
        <taxon>Rubrobacteraceae</taxon>
        <taxon>environmental samples</taxon>
    </lineage>
</organism>
<dbReference type="AlphaFoldDB" id="A0A6J4REQ7"/>
<name>A0A6J4REQ7_9ACTN</name>
<feature type="domain" description="PAC" evidence="2">
    <location>
        <begin position="698"/>
        <end position="750"/>
    </location>
</feature>
<dbReference type="Pfam" id="PF08448">
    <property type="entry name" value="PAS_4"/>
    <property type="match status" value="1"/>
</dbReference>
<dbReference type="PROSITE" id="PS50887">
    <property type="entry name" value="GGDEF"/>
    <property type="match status" value="1"/>
</dbReference>
<evidence type="ECO:0000259" key="3">
    <source>
        <dbReference type="PROSITE" id="PS50883"/>
    </source>
</evidence>
<dbReference type="FunFam" id="3.30.70.270:FF:000001">
    <property type="entry name" value="Diguanylate cyclase domain protein"/>
    <property type="match status" value="1"/>
</dbReference>
<dbReference type="PROSITE" id="PS50883">
    <property type="entry name" value="EAL"/>
    <property type="match status" value="1"/>
</dbReference>
<dbReference type="SUPFAM" id="SSF55785">
    <property type="entry name" value="PYP-like sensor domain (PAS domain)"/>
    <property type="match status" value="6"/>
</dbReference>
<dbReference type="InterPro" id="IPR013655">
    <property type="entry name" value="PAS_fold_3"/>
</dbReference>
<dbReference type="Gene3D" id="3.30.450.20">
    <property type="entry name" value="PAS domain"/>
    <property type="match status" value="6"/>
</dbReference>
<feature type="domain" description="EAL" evidence="3">
    <location>
        <begin position="922"/>
        <end position="1178"/>
    </location>
</feature>
<dbReference type="InterPro" id="IPR043128">
    <property type="entry name" value="Rev_trsase/Diguanyl_cyclase"/>
</dbReference>
<dbReference type="NCBIfam" id="TIGR00254">
    <property type="entry name" value="GGDEF"/>
    <property type="match status" value="1"/>
</dbReference>
<dbReference type="Pfam" id="PF00563">
    <property type="entry name" value="EAL"/>
    <property type="match status" value="1"/>
</dbReference>
<evidence type="ECO:0000259" key="2">
    <source>
        <dbReference type="PROSITE" id="PS50113"/>
    </source>
</evidence>
<dbReference type="SMART" id="SM00091">
    <property type="entry name" value="PAS"/>
    <property type="match status" value="6"/>
</dbReference>
<dbReference type="Pfam" id="PF13426">
    <property type="entry name" value="PAS_9"/>
    <property type="match status" value="3"/>
</dbReference>
<feature type="domain" description="PAS" evidence="1">
    <location>
        <begin position="498"/>
        <end position="568"/>
    </location>
</feature>
<dbReference type="Gene3D" id="3.30.70.270">
    <property type="match status" value="1"/>
</dbReference>
<dbReference type="SUPFAM" id="SSF141868">
    <property type="entry name" value="EAL domain-like"/>
    <property type="match status" value="1"/>
</dbReference>
<dbReference type="InterPro" id="IPR013656">
    <property type="entry name" value="PAS_4"/>
</dbReference>
<dbReference type="InterPro" id="IPR029787">
    <property type="entry name" value="Nucleotide_cyclase"/>
</dbReference>
<dbReference type="PROSITE" id="PS50113">
    <property type="entry name" value="PAC"/>
    <property type="match status" value="4"/>
</dbReference>
<dbReference type="InterPro" id="IPR001610">
    <property type="entry name" value="PAC"/>
</dbReference>
<feature type="domain" description="PAS" evidence="1">
    <location>
        <begin position="129"/>
        <end position="168"/>
    </location>
</feature>
<dbReference type="NCBIfam" id="TIGR00229">
    <property type="entry name" value="sensory_box"/>
    <property type="match status" value="6"/>
</dbReference>
<dbReference type="PANTHER" id="PTHR44757">
    <property type="entry name" value="DIGUANYLATE CYCLASE DGCP"/>
    <property type="match status" value="1"/>
</dbReference>
<dbReference type="InterPro" id="IPR000700">
    <property type="entry name" value="PAS-assoc_C"/>
</dbReference>
<dbReference type="SMART" id="SM00052">
    <property type="entry name" value="EAL"/>
    <property type="match status" value="1"/>
</dbReference>
<feature type="domain" description="PAS" evidence="1">
    <location>
        <begin position="242"/>
        <end position="282"/>
    </location>
</feature>
<evidence type="ECO:0000259" key="1">
    <source>
        <dbReference type="PROSITE" id="PS50112"/>
    </source>
</evidence>
<feature type="domain" description="PAC" evidence="2">
    <location>
        <begin position="445"/>
        <end position="497"/>
    </location>
</feature>
<sequence>MGGYDIYVETLDEASVGFLIVEGERVVYASELCSRLSGYSVEELSALPSVSGLLVPKKEGSLLALLRRAPVGRGRVEHYEATISRKDGRRVDVDFSVEPLEGDGAWHVVVLRGATGHERMEDKIGFQARLLGAVGQAVVAVNLSGNITYWNRAAEALYGWSSDEVVGRLASEVLVGVGEKSRAAEIMAELKAGRNWSGEFVVRRKDGTLFSAMVTDTPVHDDRGRLIGIIGVSMDVTERKRSEELLRQQAAAMTASMDGVALLDEDGAYVYVNAAHASIFGYDDPSELYGRTWRVLYEEGELARLEREAEPAVRRDGRWRGEAVGKKRDGSTFLQEVSLSAVEGGGTVCVVRDVTERKQVEEALERSEERFRTVIEQSPMSIHIFLPDGRSLRTNESWNELWNLGEGEKLKGTNVFEDEQMRDVGLISYVHESIAELRPVSTPPLFYDPARTGREGSPRWLEAAVYPVKDEAGTISEMALVIGDVTERKKAEENLEKSEERFRSMVRNATDVFALVETDVTIRYISPSVERVLGYREDALVGAQILDYVHPDDRARVSASFAKNLASRGISPPEEFRVRHADGSWRVLEAVVNNLSDDPNVAGVVVNARDVTERTETEEALKKSEESFREAFENAPVGVALVGLDNRYLRVNRALCEMLGYSKEELLTKGSFEVTYHEDLAASAARTRQALENGAGIYNLEKRYVRADGGVVWTLSSVSLIENARGEPSHFVSLAQDITERKTLEKKLEHQAFHDALTGLPNRALFMDRLKQAEARMNRREAPVSVIFLDLDNFKLINDSLGHEIGDQLLVAVAERIKECVRPEDTVARLGGDEFTVLLEGIASPEDAKLAARRILSALRAPFTLGGRDVITGASIGIAPALQEKPGDLLHKADLALYQAKKKGRNGYEVYNAATSTDALEQLELENDLRRAVERGELEIHYHPKFSASTGKVVSMEALVRWKHPERGIMEPEEFLPIAEESGLILEIGGWVLKEVCRQGAAWYEGYPQRPPIRVCTNVSARELGQDDFAGRVAEALGETGLKAEVLSLEITDDVFRGDSETTISKLQELKNLGLHFVVQNFGVYHSSLARIKRLPQNYMKIDRSLVVGLEDGPESAAIVEATINIAHALGWAATAHGVETAEQLVCLRKLGCDLVQGYYFSRPVVAEEATTLLEADFGSLGDRSS</sequence>
<dbReference type="CDD" id="cd01948">
    <property type="entry name" value="EAL"/>
    <property type="match status" value="1"/>
</dbReference>
<dbReference type="SUPFAM" id="SSF55073">
    <property type="entry name" value="Nucleotide cyclase"/>
    <property type="match status" value="1"/>
</dbReference>
<evidence type="ECO:0000259" key="4">
    <source>
        <dbReference type="PROSITE" id="PS50887"/>
    </source>
</evidence>
<dbReference type="CDD" id="cd01949">
    <property type="entry name" value="GGDEF"/>
    <property type="match status" value="1"/>
</dbReference>